<evidence type="ECO:0000256" key="1">
    <source>
        <dbReference type="SAM" id="MobiDB-lite"/>
    </source>
</evidence>
<dbReference type="Proteomes" id="UP001163823">
    <property type="component" value="Chromosome 4"/>
</dbReference>
<feature type="compositionally biased region" description="Basic residues" evidence="1">
    <location>
        <begin position="20"/>
        <end position="33"/>
    </location>
</feature>
<comment type="caution">
    <text evidence="2">The sequence shown here is derived from an EMBL/GenBank/DDBJ whole genome shotgun (WGS) entry which is preliminary data.</text>
</comment>
<name>A0AAD7PYJ6_QUISA</name>
<accession>A0AAD7PYJ6</accession>
<reference evidence="2" key="1">
    <citation type="journal article" date="2023" name="Science">
        <title>Elucidation of the pathway for biosynthesis of saponin adjuvants from the soapbark tree.</title>
        <authorList>
            <person name="Reed J."/>
            <person name="Orme A."/>
            <person name="El-Demerdash A."/>
            <person name="Owen C."/>
            <person name="Martin L.B.B."/>
            <person name="Misra R.C."/>
            <person name="Kikuchi S."/>
            <person name="Rejzek M."/>
            <person name="Martin A.C."/>
            <person name="Harkess A."/>
            <person name="Leebens-Mack J."/>
            <person name="Louveau T."/>
            <person name="Stephenson M.J."/>
            <person name="Osbourn A."/>
        </authorList>
    </citation>
    <scope>NUCLEOTIDE SEQUENCE</scope>
    <source>
        <strain evidence="2">S10</strain>
    </source>
</reference>
<dbReference type="KEGG" id="qsa:O6P43_009553"/>
<feature type="region of interest" description="Disordered" evidence="1">
    <location>
        <begin position="20"/>
        <end position="47"/>
    </location>
</feature>
<evidence type="ECO:0000313" key="3">
    <source>
        <dbReference type="Proteomes" id="UP001163823"/>
    </source>
</evidence>
<organism evidence="2 3">
    <name type="scientific">Quillaja saponaria</name>
    <name type="common">Soap bark tree</name>
    <dbReference type="NCBI Taxonomy" id="32244"/>
    <lineage>
        <taxon>Eukaryota</taxon>
        <taxon>Viridiplantae</taxon>
        <taxon>Streptophyta</taxon>
        <taxon>Embryophyta</taxon>
        <taxon>Tracheophyta</taxon>
        <taxon>Spermatophyta</taxon>
        <taxon>Magnoliopsida</taxon>
        <taxon>eudicotyledons</taxon>
        <taxon>Gunneridae</taxon>
        <taxon>Pentapetalae</taxon>
        <taxon>rosids</taxon>
        <taxon>fabids</taxon>
        <taxon>Fabales</taxon>
        <taxon>Quillajaceae</taxon>
        <taxon>Quillaja</taxon>
    </lineage>
</organism>
<protein>
    <submittedName>
        <fullName evidence="2">Uncharacterized protein</fullName>
    </submittedName>
</protein>
<evidence type="ECO:0000313" key="2">
    <source>
        <dbReference type="EMBL" id="KAJ7971536.1"/>
    </source>
</evidence>
<dbReference type="EMBL" id="JARAOO010000004">
    <property type="protein sequence ID" value="KAJ7971536.1"/>
    <property type="molecule type" value="Genomic_DNA"/>
</dbReference>
<feature type="region of interest" description="Disordered" evidence="1">
    <location>
        <begin position="185"/>
        <end position="209"/>
    </location>
</feature>
<gene>
    <name evidence="2" type="ORF">O6P43_009553</name>
</gene>
<keyword evidence="3" id="KW-1185">Reference proteome</keyword>
<dbReference type="AlphaFoldDB" id="A0AAD7PYJ6"/>
<proteinExistence type="predicted"/>
<sequence length="209" mass="23039">MESLSRRPITEELVEIWKERKHKATKEARKRKHVDGEASKRRSKKKKTIEVALKHLMAVSSDGSPHHDASEEVVLVTLVATVVFERPFPDKPIASVEVSSGSQVVEIGFWKGVDNIPLLDCPTRAILGDPEAKYLSSVEESGAYKVAKGSMLEGDAASLHSLPMLIVEIQPDFYVERLKYPGKDYIPEEAGEGSSGNGEGKDEDVEVID</sequence>